<dbReference type="PROSITE" id="PS52050">
    <property type="entry name" value="WYL"/>
    <property type="match status" value="1"/>
</dbReference>
<dbReference type="InterPro" id="IPR026881">
    <property type="entry name" value="WYL_dom"/>
</dbReference>
<comment type="caution">
    <text evidence="2">The sequence shown here is derived from an EMBL/GenBank/DDBJ whole genome shotgun (WGS) entry which is preliminary data.</text>
</comment>
<dbReference type="PANTHER" id="PTHR34580">
    <property type="match status" value="1"/>
</dbReference>
<sequence>MFNDFIKHYNIIRSILRDVFLYGCFSREDLGEKRKLSSRKISYEIRRIQQYVETEFIKTDRDGRNKLLALTSDSIRTTENFLVKTYMTKSFTHSDLILYFSLLLILNAEDKDLSFQEIEEYLIGEGLISYDNISSKTVERKLHEMCKEKGILKCQTIKRTKYYNVAEDILKELDNKEIEDLLTAVSLLKNIVFPVTAGYYMEQSLKDYARYERRMVLALRDDFQYKNLHFHPVIEEQVLCQILKAIHERRYVRLDYILPAAKTNVDNRPLLKPYKIRYDISCGRLYLVSYDLQNRCIISRLDRIESIEVCKNTFEKGYLEEFYRRSIKYSWSSVPLAAGHKPEKICLEITIDRPRENYIIEKIRSEVPEGTIERISEGCYHLHVFVNDSNEMVPWIRSYSGYIKVIQGRGLLNKITEDWKEMLDNYGAI</sequence>
<dbReference type="RefSeq" id="WP_047809885.1">
    <property type="nucleotide sequence ID" value="NZ_LDZY01000006.1"/>
</dbReference>
<evidence type="ECO:0000259" key="1">
    <source>
        <dbReference type="Pfam" id="PF13280"/>
    </source>
</evidence>
<proteinExistence type="predicted"/>
<name>A0A0J1FSM2_9FIRM</name>
<dbReference type="EMBL" id="LDZY01000006">
    <property type="protein sequence ID" value="KLU65973.1"/>
    <property type="molecule type" value="Genomic_DNA"/>
</dbReference>
<gene>
    <name evidence="2" type="ORF">DEAC_c20120</name>
</gene>
<organism evidence="2 3">
    <name type="scientific">Desulfosporosinus acididurans</name>
    <dbReference type="NCBI Taxonomy" id="476652"/>
    <lineage>
        <taxon>Bacteria</taxon>
        <taxon>Bacillati</taxon>
        <taxon>Bacillota</taxon>
        <taxon>Clostridia</taxon>
        <taxon>Eubacteriales</taxon>
        <taxon>Desulfitobacteriaceae</taxon>
        <taxon>Desulfosporosinus</taxon>
    </lineage>
</organism>
<dbReference type="InterPro" id="IPR051534">
    <property type="entry name" value="CBASS_pafABC_assoc_protein"/>
</dbReference>
<dbReference type="Proteomes" id="UP000036356">
    <property type="component" value="Unassembled WGS sequence"/>
</dbReference>
<accession>A0A0J1FSM2</accession>
<evidence type="ECO:0000313" key="2">
    <source>
        <dbReference type="EMBL" id="KLU65973.1"/>
    </source>
</evidence>
<dbReference type="Pfam" id="PF13280">
    <property type="entry name" value="WYL"/>
    <property type="match status" value="1"/>
</dbReference>
<dbReference type="STRING" id="476652.DEAC_c20120"/>
<dbReference type="AlphaFoldDB" id="A0A0J1FSM2"/>
<dbReference type="PATRIC" id="fig|476652.3.peg.2082"/>
<keyword evidence="3" id="KW-1185">Reference proteome</keyword>
<reference evidence="2 3" key="1">
    <citation type="submission" date="2015-06" db="EMBL/GenBank/DDBJ databases">
        <title>Draft genome of the moderately acidophilic sulfate reducer Candidatus Desulfosporosinus acididurans strain M1.</title>
        <authorList>
            <person name="Poehlein A."/>
            <person name="Petzsch P."/>
            <person name="Johnson B.D."/>
            <person name="Schloemann M."/>
            <person name="Daniel R."/>
            <person name="Muehling M."/>
        </authorList>
    </citation>
    <scope>NUCLEOTIDE SEQUENCE [LARGE SCALE GENOMIC DNA]</scope>
    <source>
        <strain evidence="2 3">M1</strain>
    </source>
</reference>
<evidence type="ECO:0000313" key="3">
    <source>
        <dbReference type="Proteomes" id="UP000036356"/>
    </source>
</evidence>
<dbReference type="PANTHER" id="PTHR34580:SF1">
    <property type="entry name" value="PROTEIN PAFC"/>
    <property type="match status" value="1"/>
</dbReference>
<protein>
    <recommendedName>
        <fullName evidence="1">WYL domain-containing protein</fullName>
    </recommendedName>
</protein>
<feature type="domain" description="WYL" evidence="1">
    <location>
        <begin position="238"/>
        <end position="309"/>
    </location>
</feature>